<dbReference type="InterPro" id="IPR015943">
    <property type="entry name" value="WD40/YVTN_repeat-like_dom_sf"/>
</dbReference>
<dbReference type="PANTHER" id="PTHR43739">
    <property type="entry name" value="XYLOGLUCANASE (EUROFUNG)"/>
    <property type="match status" value="1"/>
</dbReference>
<dbReference type="GO" id="GO:0010411">
    <property type="term" value="P:xyloglucan metabolic process"/>
    <property type="evidence" value="ECO:0007669"/>
    <property type="project" value="TreeGrafter"/>
</dbReference>
<dbReference type="CDD" id="cd15482">
    <property type="entry name" value="Sialidase_non-viral"/>
    <property type="match status" value="1"/>
</dbReference>
<accession>A0A0N8PTA9</accession>
<organism evidence="3 4">
    <name type="scientific">Kouleothrix aurantiaca</name>
    <dbReference type="NCBI Taxonomy" id="186479"/>
    <lineage>
        <taxon>Bacteria</taxon>
        <taxon>Bacillati</taxon>
        <taxon>Chloroflexota</taxon>
        <taxon>Chloroflexia</taxon>
        <taxon>Chloroflexales</taxon>
        <taxon>Roseiflexineae</taxon>
        <taxon>Roseiflexaceae</taxon>
        <taxon>Kouleothrix</taxon>
    </lineage>
</organism>
<sequence>MFFGHHNGIMRSDDGGRTWTSLVDRPNFDTMSLAVSGANGGPIYLAGHDVFQMSADGGKAWQPVKHNLPGTDIHGFAMSPDDSNRLYALVAGQGGFQSGDGGRTWQPLGSLPGDVMALAAAGGSPETIYAGSMSAGVLRSADGGRSWAPATNGLGARGVYALAIDPSARQTIYAGVDGGLYKSVDAGASWSKLAFPGDNAIALTVSPSQPNVILAISVQGQQGLVYRSEDGGQSWGASQ</sequence>
<dbReference type="SUPFAM" id="SSF110296">
    <property type="entry name" value="Oligoxyloglucan reducing end-specific cellobiohydrolase"/>
    <property type="match status" value="1"/>
</dbReference>
<evidence type="ECO:0000313" key="3">
    <source>
        <dbReference type="EMBL" id="KPV55013.1"/>
    </source>
</evidence>
<dbReference type="AlphaFoldDB" id="A0A0N8PTA9"/>
<feature type="domain" description="Sortilin N-terminal" evidence="2">
    <location>
        <begin position="137"/>
        <end position="236"/>
    </location>
</feature>
<protein>
    <recommendedName>
        <fullName evidence="2">Sortilin N-terminal domain-containing protein</fullName>
    </recommendedName>
</protein>
<evidence type="ECO:0000259" key="2">
    <source>
        <dbReference type="Pfam" id="PF15902"/>
    </source>
</evidence>
<dbReference type="Gene3D" id="2.130.10.10">
    <property type="entry name" value="YVTN repeat-like/Quinoprotein amine dehydrogenase"/>
    <property type="match status" value="2"/>
</dbReference>
<comment type="caution">
    <text evidence="3">The sequence shown here is derived from an EMBL/GenBank/DDBJ whole genome shotgun (WGS) entry which is preliminary data.</text>
</comment>
<keyword evidence="1" id="KW-0677">Repeat</keyword>
<name>A0A0N8PTA9_9CHLR</name>
<evidence type="ECO:0000256" key="1">
    <source>
        <dbReference type="ARBA" id="ARBA00022737"/>
    </source>
</evidence>
<evidence type="ECO:0000313" key="4">
    <source>
        <dbReference type="Proteomes" id="UP000050509"/>
    </source>
</evidence>
<dbReference type="InterPro" id="IPR052025">
    <property type="entry name" value="Xyloglucanase_GH74"/>
</dbReference>
<keyword evidence="4" id="KW-1185">Reference proteome</keyword>
<gene>
    <name evidence="3" type="ORF">SE17_00300</name>
</gene>
<dbReference type="EMBL" id="LJCR01000002">
    <property type="protein sequence ID" value="KPV55013.1"/>
    <property type="molecule type" value="Genomic_DNA"/>
</dbReference>
<proteinExistence type="predicted"/>
<dbReference type="Pfam" id="PF15902">
    <property type="entry name" value="Sortilin-Vps10"/>
    <property type="match status" value="1"/>
</dbReference>
<dbReference type="Proteomes" id="UP000050509">
    <property type="component" value="Unassembled WGS sequence"/>
</dbReference>
<dbReference type="PANTHER" id="PTHR43739:SF5">
    <property type="entry name" value="EXO-ALPHA-SIALIDASE"/>
    <property type="match status" value="1"/>
</dbReference>
<reference evidence="3 4" key="1">
    <citation type="submission" date="2015-09" db="EMBL/GenBank/DDBJ databases">
        <title>Draft genome sequence of Kouleothrix aurantiaca JCM 19913.</title>
        <authorList>
            <person name="Hemp J."/>
        </authorList>
    </citation>
    <scope>NUCLEOTIDE SEQUENCE [LARGE SCALE GENOMIC DNA]</scope>
    <source>
        <strain evidence="3 4">COM-B</strain>
    </source>
</reference>
<dbReference type="InterPro" id="IPR031778">
    <property type="entry name" value="Sortilin_N"/>
</dbReference>